<feature type="domain" description="DUF5753" evidence="1">
    <location>
        <begin position="19"/>
        <end position="192"/>
    </location>
</feature>
<keyword evidence="3" id="KW-1185">Reference proteome</keyword>
<gene>
    <name evidence="2" type="ORF">EBN03_12040</name>
</gene>
<dbReference type="Pfam" id="PF19054">
    <property type="entry name" value="DUF5753"/>
    <property type="match status" value="1"/>
</dbReference>
<dbReference type="AlphaFoldDB" id="A0A3M2L532"/>
<comment type="caution">
    <text evidence="2">The sequence shown here is derived from an EMBL/GenBank/DDBJ whole genome shotgun (WGS) entry which is preliminary data.</text>
</comment>
<proteinExistence type="predicted"/>
<evidence type="ECO:0000259" key="1">
    <source>
        <dbReference type="Pfam" id="PF19054"/>
    </source>
</evidence>
<reference evidence="2 3" key="1">
    <citation type="submission" date="2018-10" db="EMBL/GenBank/DDBJ databases">
        <title>Isolation from cow dung.</title>
        <authorList>
            <person name="Ling L."/>
        </authorList>
    </citation>
    <scope>NUCLEOTIDE SEQUENCE [LARGE SCALE GENOMIC DNA]</scope>
    <source>
        <strain evidence="2 3">NEAU-LL90</strain>
    </source>
</reference>
<evidence type="ECO:0000313" key="2">
    <source>
        <dbReference type="EMBL" id="RMI32691.1"/>
    </source>
</evidence>
<sequence length="198" mass="21776">MSYSSWYTTCATGLAPLQRSLIVLEDRAELLREWNPELVNGLLQTEAYARSVLDRCIGILGVPEDLNAVVQARMQRQEILDREGHRFRILIGEGALRRVVGNHTLMAGQLSHLLTILESRPHVEIGVVPMTAEFLAPTPAFSIRDDIAVDTETVSGEVVTTSADDVALAARTFELLSTTAVFGSKARDLIARALAEHR</sequence>
<evidence type="ECO:0000313" key="3">
    <source>
        <dbReference type="Proteomes" id="UP000279275"/>
    </source>
</evidence>
<dbReference type="InterPro" id="IPR043917">
    <property type="entry name" value="DUF5753"/>
</dbReference>
<name>A0A3M2L532_9NOCA</name>
<organism evidence="2 3">
    <name type="scientific">Nocardia stercoris</name>
    <dbReference type="NCBI Taxonomy" id="2483361"/>
    <lineage>
        <taxon>Bacteria</taxon>
        <taxon>Bacillati</taxon>
        <taxon>Actinomycetota</taxon>
        <taxon>Actinomycetes</taxon>
        <taxon>Mycobacteriales</taxon>
        <taxon>Nocardiaceae</taxon>
        <taxon>Nocardia</taxon>
    </lineage>
</organism>
<accession>A0A3M2L532</accession>
<dbReference type="EMBL" id="RFFH01000004">
    <property type="protein sequence ID" value="RMI32691.1"/>
    <property type="molecule type" value="Genomic_DNA"/>
</dbReference>
<dbReference type="Proteomes" id="UP000279275">
    <property type="component" value="Unassembled WGS sequence"/>
</dbReference>
<protein>
    <submittedName>
        <fullName evidence="2">Transcriptional regulator</fullName>
    </submittedName>
</protein>